<dbReference type="InterPro" id="IPR036388">
    <property type="entry name" value="WH-like_DNA-bd_sf"/>
</dbReference>
<dbReference type="InterPro" id="IPR035922">
    <property type="entry name" value="3H_dom_sf"/>
</dbReference>
<proteinExistence type="predicted"/>
<keyword evidence="4" id="KW-1185">Reference proteome</keyword>
<name>A0ABS9H2Q5_9BACL</name>
<comment type="caution">
    <text evidence="3">The sequence shown here is derived from an EMBL/GenBank/DDBJ whole genome shotgun (WGS) entry which is preliminary data.</text>
</comment>
<dbReference type="Proteomes" id="UP001649381">
    <property type="component" value="Unassembled WGS sequence"/>
</dbReference>
<dbReference type="Gene3D" id="1.10.10.10">
    <property type="entry name" value="Winged helix-like DNA-binding domain superfamily/Winged helix DNA-binding domain"/>
    <property type="match status" value="1"/>
</dbReference>
<dbReference type="PANTHER" id="PTHR40068">
    <property type="entry name" value="TRANSCRIPTION REPRESSOR NIAR-RELATED"/>
    <property type="match status" value="1"/>
</dbReference>
<gene>
    <name evidence="3" type="ORF">L2716_10140</name>
</gene>
<dbReference type="InterPro" id="IPR026043">
    <property type="entry name" value="NadR"/>
</dbReference>
<evidence type="ECO:0000259" key="2">
    <source>
        <dbReference type="Pfam" id="PF08279"/>
    </source>
</evidence>
<protein>
    <submittedName>
        <fullName evidence="3">Transcription repressor NadR</fullName>
    </submittedName>
</protein>
<dbReference type="Pfam" id="PF02829">
    <property type="entry name" value="3H"/>
    <property type="match status" value="1"/>
</dbReference>
<dbReference type="EMBL" id="JAKIJS010000001">
    <property type="protein sequence ID" value="MCF6138083.1"/>
    <property type="molecule type" value="Genomic_DNA"/>
</dbReference>
<dbReference type="SUPFAM" id="SSF75500">
    <property type="entry name" value="Putative transcriptional regulator TM1602, C-terminal domain"/>
    <property type="match status" value="1"/>
</dbReference>
<dbReference type="InterPro" id="IPR013196">
    <property type="entry name" value="HTH_11"/>
</dbReference>
<dbReference type="InterPro" id="IPR004173">
    <property type="entry name" value="3H_domain"/>
</dbReference>
<dbReference type="PIRSF" id="PIRSF037847">
    <property type="entry name" value="NiaR"/>
    <property type="match status" value="1"/>
</dbReference>
<dbReference type="Gene3D" id="3.30.1340.20">
    <property type="entry name" value="3H domain"/>
    <property type="match status" value="1"/>
</dbReference>
<evidence type="ECO:0000313" key="3">
    <source>
        <dbReference type="EMBL" id="MCF6138083.1"/>
    </source>
</evidence>
<sequence length="181" mass="20496">MKGRGTKVLGEERRELILRWLKGSHSPLTGSKLAQETNVSRQVIVQDISLLKARNEPIMATAQGYMYFHQVQTDQKVSKIIACQHAPEQTEDELLTIVDFGVTIKDVTIEHPVYGDLTGSIMIQNRHDVETFLNRVKETKASYLLELTDGVHLHTLEANDESQLQQACKALEQKGFLLRRS</sequence>
<evidence type="ECO:0000313" key="4">
    <source>
        <dbReference type="Proteomes" id="UP001649381"/>
    </source>
</evidence>
<accession>A0ABS9H2Q5</accession>
<reference evidence="3 4" key="1">
    <citation type="submission" date="2022-01" db="EMBL/GenBank/DDBJ databases">
        <title>Alkalihalobacillus sp. EGI L200015, a novel bacterium isolated from a salt lake sediment.</title>
        <authorList>
            <person name="Gao L."/>
            <person name="Fang B.-Z."/>
            <person name="Li W.-J."/>
        </authorList>
    </citation>
    <scope>NUCLEOTIDE SEQUENCE [LARGE SCALE GENOMIC DNA]</scope>
    <source>
        <strain evidence="3 4">KCTC 12718</strain>
    </source>
</reference>
<dbReference type="SUPFAM" id="SSF46785">
    <property type="entry name" value="Winged helix' DNA-binding domain"/>
    <property type="match status" value="1"/>
</dbReference>
<feature type="domain" description="3H" evidence="1">
    <location>
        <begin position="81"/>
        <end position="177"/>
    </location>
</feature>
<dbReference type="InterPro" id="IPR036390">
    <property type="entry name" value="WH_DNA-bd_sf"/>
</dbReference>
<organism evidence="3 4">
    <name type="scientific">Pseudalkalibacillus berkeleyi</name>
    <dbReference type="NCBI Taxonomy" id="1069813"/>
    <lineage>
        <taxon>Bacteria</taxon>
        <taxon>Bacillati</taxon>
        <taxon>Bacillota</taxon>
        <taxon>Bacilli</taxon>
        <taxon>Bacillales</taxon>
        <taxon>Fictibacillaceae</taxon>
        <taxon>Pseudalkalibacillus</taxon>
    </lineage>
</organism>
<evidence type="ECO:0000259" key="1">
    <source>
        <dbReference type="Pfam" id="PF02829"/>
    </source>
</evidence>
<dbReference type="RefSeq" id="WP_236334219.1">
    <property type="nucleotide sequence ID" value="NZ_JAKIJS010000001.1"/>
</dbReference>
<dbReference type="PANTHER" id="PTHR40068:SF1">
    <property type="entry name" value="TRANSCRIPTION REPRESSOR NIAR-RELATED"/>
    <property type="match status" value="1"/>
</dbReference>
<feature type="domain" description="Helix-turn-helix type 11" evidence="2">
    <location>
        <begin position="13"/>
        <end position="65"/>
    </location>
</feature>
<dbReference type="Pfam" id="PF08279">
    <property type="entry name" value="HTH_11"/>
    <property type="match status" value="1"/>
</dbReference>